<dbReference type="Pfam" id="PF04773">
    <property type="entry name" value="FecR"/>
    <property type="match status" value="1"/>
</dbReference>
<dbReference type="Pfam" id="PF16344">
    <property type="entry name" value="FecR_C"/>
    <property type="match status" value="1"/>
</dbReference>
<comment type="caution">
    <text evidence="4">The sequence shown here is derived from an EMBL/GenBank/DDBJ whole genome shotgun (WGS) entry which is preliminary data.</text>
</comment>
<dbReference type="PANTHER" id="PTHR30273:SF2">
    <property type="entry name" value="PROTEIN FECR"/>
    <property type="match status" value="1"/>
</dbReference>
<feature type="transmembrane region" description="Helical" evidence="1">
    <location>
        <begin position="84"/>
        <end position="103"/>
    </location>
</feature>
<keyword evidence="1" id="KW-1133">Transmembrane helix</keyword>
<dbReference type="OrthoDB" id="651134at2"/>
<reference evidence="4 5" key="1">
    <citation type="submission" date="2006-02" db="EMBL/GenBank/DDBJ databases">
        <authorList>
            <person name="Murray A."/>
            <person name="Staley J."/>
            <person name="Ferriera S."/>
            <person name="Johnson J."/>
            <person name="Kravitz S."/>
            <person name="Halpern A."/>
            <person name="Remington K."/>
            <person name="Beeson K."/>
            <person name="Tran B."/>
            <person name="Rogers Y.-H."/>
            <person name="Friedman R."/>
            <person name="Venter J.C."/>
        </authorList>
    </citation>
    <scope>NUCLEOTIDE SEQUENCE [LARGE SCALE GENOMIC DNA]</scope>
    <source>
        <strain evidence="4 5">23-P</strain>
    </source>
</reference>
<protein>
    <submittedName>
        <fullName evidence="4">Putative anti-sigma factor</fullName>
    </submittedName>
</protein>
<dbReference type="Gene3D" id="3.55.50.30">
    <property type="match status" value="1"/>
</dbReference>
<dbReference type="InterPro" id="IPR006860">
    <property type="entry name" value="FecR"/>
</dbReference>
<evidence type="ECO:0000313" key="4">
    <source>
        <dbReference type="EMBL" id="EAR13536.1"/>
    </source>
</evidence>
<name>A4BX45_9FLAO</name>
<dbReference type="InterPro" id="IPR012373">
    <property type="entry name" value="Ferrdict_sens_TM"/>
</dbReference>
<dbReference type="Gene3D" id="2.60.120.1440">
    <property type="match status" value="1"/>
</dbReference>
<dbReference type="InterPro" id="IPR032508">
    <property type="entry name" value="FecR_C"/>
</dbReference>
<dbReference type="Proteomes" id="UP000003053">
    <property type="component" value="Unassembled WGS sequence"/>
</dbReference>
<dbReference type="eggNOG" id="COG3712">
    <property type="taxonomic scope" value="Bacteria"/>
</dbReference>
<keyword evidence="5" id="KW-1185">Reference proteome</keyword>
<dbReference type="EMBL" id="AAOG01000001">
    <property type="protein sequence ID" value="EAR13536.1"/>
    <property type="molecule type" value="Genomic_DNA"/>
</dbReference>
<feature type="domain" description="Protein FecR C-terminal" evidence="3">
    <location>
        <begin position="320"/>
        <end position="387"/>
    </location>
</feature>
<dbReference type="HOGENOM" id="CLU_050192_1_1_10"/>
<dbReference type="GO" id="GO:0016989">
    <property type="term" value="F:sigma factor antagonist activity"/>
    <property type="evidence" value="ECO:0007669"/>
    <property type="project" value="TreeGrafter"/>
</dbReference>
<feature type="domain" description="FecR protein" evidence="2">
    <location>
        <begin position="176"/>
        <end position="269"/>
    </location>
</feature>
<proteinExistence type="predicted"/>
<gene>
    <name evidence="4" type="ORF">PI23P_03542</name>
</gene>
<sequence length="393" mass="44321">MTQDFNKKEKNSSLVSNNSEAKTKPFLKWLEKDKQDFKAAVKTDLLLAIKFKTFNSEEGTDLLFDKIKAINSSKNKRKKLLNNWLKYAAVFIGLLLTTTYAISEYNKTKHAFSVLNTSGIILKITGDNNAQLIENDGIQVITNRNGEKIGTIQKNILKYTDNTNSENQLASENTLTVPYGKTFDVVLSDGTYVYLNAGSVLTYPAHFNGAAKREVFLKGEGYFKVAKNKNIPFIVKTETLNTRVYGTEFNVSAYKTDATTEVVLVEGSVGVKEVKETKTSNTEYLIIKPSQKASKGGVSNILKIEKVNVKPYISWKSGLLIFDNENIASIFQKLERQFDVEIRNSYANLYTHSYTGVFKTKNINEILLTLSNHTSFYYTIKGNKITIKKKIDM</sequence>
<dbReference type="STRING" id="313594.PI23P_03542"/>
<dbReference type="AlphaFoldDB" id="A4BX45"/>
<accession>A4BX45</accession>
<evidence type="ECO:0000259" key="3">
    <source>
        <dbReference type="Pfam" id="PF16344"/>
    </source>
</evidence>
<dbReference type="PANTHER" id="PTHR30273">
    <property type="entry name" value="PERIPLASMIC SIGNAL SENSOR AND SIGMA FACTOR ACTIVATOR FECR-RELATED"/>
    <property type="match status" value="1"/>
</dbReference>
<keyword evidence="1" id="KW-0472">Membrane</keyword>
<dbReference type="RefSeq" id="WP_004569334.1">
    <property type="nucleotide sequence ID" value="NZ_CH724148.1"/>
</dbReference>
<evidence type="ECO:0000313" key="5">
    <source>
        <dbReference type="Proteomes" id="UP000003053"/>
    </source>
</evidence>
<evidence type="ECO:0000256" key="1">
    <source>
        <dbReference type="SAM" id="Phobius"/>
    </source>
</evidence>
<keyword evidence="1" id="KW-0812">Transmembrane</keyword>
<evidence type="ECO:0000259" key="2">
    <source>
        <dbReference type="Pfam" id="PF04773"/>
    </source>
</evidence>
<organism evidence="4 5">
    <name type="scientific">Polaribacter irgensii 23-P</name>
    <dbReference type="NCBI Taxonomy" id="313594"/>
    <lineage>
        <taxon>Bacteria</taxon>
        <taxon>Pseudomonadati</taxon>
        <taxon>Bacteroidota</taxon>
        <taxon>Flavobacteriia</taxon>
        <taxon>Flavobacteriales</taxon>
        <taxon>Flavobacteriaceae</taxon>
    </lineage>
</organism>